<sequence>MAVMKAPLRQSIGNGDTVKVREFGPIPEFVGTVNEHTGNIFKVRRLSDSTLWHRNLRDLTLIKKAGT</sequence>
<accession>A0ABY3QYC0</accession>
<evidence type="ECO:0008006" key="3">
    <source>
        <dbReference type="Google" id="ProtNLM"/>
    </source>
</evidence>
<gene>
    <name evidence="1" type="ORF">BjapCC829_21760</name>
</gene>
<keyword evidence="2" id="KW-1185">Reference proteome</keyword>
<proteinExistence type="predicted"/>
<evidence type="ECO:0000313" key="1">
    <source>
        <dbReference type="EMBL" id="UFW91019.1"/>
    </source>
</evidence>
<name>A0ABY3QYC0_9BRAD</name>
<dbReference type="RefSeq" id="WP_231145013.1">
    <property type="nucleotide sequence ID" value="NZ_CP088100.1"/>
</dbReference>
<evidence type="ECO:0000313" key="2">
    <source>
        <dbReference type="Proteomes" id="UP001430990"/>
    </source>
</evidence>
<organism evidence="1 2">
    <name type="scientific">Bradyrhizobium barranii</name>
    <dbReference type="NCBI Taxonomy" id="2992140"/>
    <lineage>
        <taxon>Bacteria</taxon>
        <taxon>Pseudomonadati</taxon>
        <taxon>Pseudomonadota</taxon>
        <taxon>Alphaproteobacteria</taxon>
        <taxon>Hyphomicrobiales</taxon>
        <taxon>Nitrobacteraceae</taxon>
        <taxon>Bradyrhizobium</taxon>
    </lineage>
</organism>
<dbReference type="EMBL" id="CP088100">
    <property type="protein sequence ID" value="UFW91019.1"/>
    <property type="molecule type" value="Genomic_DNA"/>
</dbReference>
<dbReference type="Proteomes" id="UP001430990">
    <property type="component" value="Chromosome"/>
</dbReference>
<protein>
    <recommendedName>
        <fullName evidence="3">KOW domain-containing protein</fullName>
    </recommendedName>
</protein>
<reference evidence="1" key="1">
    <citation type="submission" date="2021-11" db="EMBL/GenBank/DDBJ databases">
        <title>Australian commercial rhizobial inoculants.</title>
        <authorList>
            <person name="Kohlmeier M.G."/>
            <person name="O'Hara G.W."/>
            <person name="Colombi E."/>
            <person name="Ramsay J.P."/>
            <person name="Terpolilli J."/>
        </authorList>
    </citation>
    <scope>NUCLEOTIDE SEQUENCE</scope>
    <source>
        <strain evidence="1">CC829</strain>
    </source>
</reference>